<dbReference type="Pfam" id="PF01991">
    <property type="entry name" value="vATP-synt_E"/>
    <property type="match status" value="1"/>
</dbReference>
<protein>
    <submittedName>
        <fullName evidence="4">Uncharacterized protein</fullName>
    </submittedName>
</protein>
<dbReference type="EMBL" id="WHNX01000003">
    <property type="protein sequence ID" value="MPW24618.1"/>
    <property type="molecule type" value="Genomic_DNA"/>
</dbReference>
<evidence type="ECO:0000256" key="3">
    <source>
        <dbReference type="ARBA" id="ARBA00023065"/>
    </source>
</evidence>
<dbReference type="InterPro" id="IPR038495">
    <property type="entry name" value="ATPase_E_C"/>
</dbReference>
<dbReference type="GO" id="GO:0046961">
    <property type="term" value="F:proton-transporting ATPase activity, rotational mechanism"/>
    <property type="evidence" value="ECO:0007669"/>
    <property type="project" value="InterPro"/>
</dbReference>
<dbReference type="Gene3D" id="3.30.2320.30">
    <property type="entry name" value="ATP synthase, E subunit, C-terminal"/>
    <property type="match status" value="1"/>
</dbReference>
<evidence type="ECO:0000313" key="4">
    <source>
        <dbReference type="EMBL" id="MPW24618.1"/>
    </source>
</evidence>
<comment type="caution">
    <text evidence="4">The sequence shown here is derived from an EMBL/GenBank/DDBJ whole genome shotgun (WGS) entry which is preliminary data.</text>
</comment>
<proteinExistence type="inferred from homology"/>
<keyword evidence="2" id="KW-0813">Transport</keyword>
<accession>A0A6A7K5C8</accession>
<keyword evidence="5" id="KW-1185">Reference proteome</keyword>
<dbReference type="AlphaFoldDB" id="A0A6A7K5C8"/>
<keyword evidence="3" id="KW-0406">Ion transport</keyword>
<dbReference type="SUPFAM" id="SSF160527">
    <property type="entry name" value="V-type ATPase subunit E-like"/>
    <property type="match status" value="1"/>
</dbReference>
<evidence type="ECO:0000256" key="1">
    <source>
        <dbReference type="ARBA" id="ARBA00005901"/>
    </source>
</evidence>
<dbReference type="InterPro" id="IPR002842">
    <property type="entry name" value="ATPase_V1_Esu"/>
</dbReference>
<name>A0A6A7K5C8_9FIRM</name>
<dbReference type="Proteomes" id="UP000440004">
    <property type="component" value="Unassembled WGS sequence"/>
</dbReference>
<gene>
    <name evidence="4" type="ORF">GC105_02270</name>
</gene>
<comment type="similarity">
    <text evidence="1">Belongs to the V-ATPase E subunit family.</text>
</comment>
<dbReference type="GO" id="GO:0033178">
    <property type="term" value="C:proton-transporting two-sector ATPase complex, catalytic domain"/>
    <property type="evidence" value="ECO:0007669"/>
    <property type="project" value="InterPro"/>
</dbReference>
<reference evidence="4 5" key="1">
    <citation type="submission" date="2019-10" db="EMBL/GenBank/DDBJ databases">
        <title>Alkalibaculum tamaniensis sp.nov., a new alkaliphilic acetogen, isolated on methoxylated aromatics from a mud volcano.</title>
        <authorList>
            <person name="Khomyakova M.A."/>
            <person name="Merkel A.Y."/>
            <person name="Bonch-Osmolovskaya E.A."/>
            <person name="Slobodkin A.I."/>
        </authorList>
    </citation>
    <scope>NUCLEOTIDE SEQUENCE [LARGE SCALE GENOMIC DNA]</scope>
    <source>
        <strain evidence="4 5">M08DMB</strain>
    </source>
</reference>
<dbReference type="RefSeq" id="WP_152801282.1">
    <property type="nucleotide sequence ID" value="NZ_WHNX01000003.1"/>
</dbReference>
<sequence length="202" mass="23650">MITVEDKIRTFSKYVYDKEVRKANKLLAEIDSKNMEITDSKRKEIETKCSLLNEKMSKNIQIKSQKILSTAKIDSKKMLLNVQKDLLNSFISEIISSLIEFTNKEAYDIYVKDTLCESSELILNNDTKIFLVKRDVQRFSSYIKAEYKNVEIVQMDDENIGGIIIESVSDKERMDYTIKRKVNEYKSEIGIRLYESLEKQVK</sequence>
<evidence type="ECO:0000313" key="5">
    <source>
        <dbReference type="Proteomes" id="UP000440004"/>
    </source>
</evidence>
<evidence type="ECO:0000256" key="2">
    <source>
        <dbReference type="ARBA" id="ARBA00022448"/>
    </source>
</evidence>
<organism evidence="4 5">
    <name type="scientific">Alkalibaculum sporogenes</name>
    <dbReference type="NCBI Taxonomy" id="2655001"/>
    <lineage>
        <taxon>Bacteria</taxon>
        <taxon>Bacillati</taxon>
        <taxon>Bacillota</taxon>
        <taxon>Clostridia</taxon>
        <taxon>Eubacteriales</taxon>
        <taxon>Eubacteriaceae</taxon>
        <taxon>Alkalibaculum</taxon>
    </lineage>
</organism>